<feature type="domain" description="CxC1-like cysteine cluster associated with KDZ transposases" evidence="3">
    <location>
        <begin position="625"/>
        <end position="671"/>
    </location>
</feature>
<feature type="domain" description="NAD-dependent epimerase/dehydratase" evidence="2">
    <location>
        <begin position="54"/>
        <end position="349"/>
    </location>
</feature>
<organism evidence="4 5">
    <name type="scientific">Puccinia graminis f. sp. tritici</name>
    <dbReference type="NCBI Taxonomy" id="56615"/>
    <lineage>
        <taxon>Eukaryota</taxon>
        <taxon>Fungi</taxon>
        <taxon>Dikarya</taxon>
        <taxon>Basidiomycota</taxon>
        <taxon>Pucciniomycotina</taxon>
        <taxon>Pucciniomycetes</taxon>
        <taxon>Pucciniales</taxon>
        <taxon>Pucciniaceae</taxon>
        <taxon>Puccinia</taxon>
    </lineage>
</organism>
<dbReference type="InterPro" id="IPR001509">
    <property type="entry name" value="Epimerase_deHydtase"/>
</dbReference>
<dbReference type="AlphaFoldDB" id="A0A5B0QJS8"/>
<dbReference type="Pfam" id="PF18802">
    <property type="entry name" value="CxC1"/>
    <property type="match status" value="1"/>
</dbReference>
<dbReference type="OrthoDB" id="9402762at2759"/>
<evidence type="ECO:0000259" key="3">
    <source>
        <dbReference type="Pfam" id="PF18802"/>
    </source>
</evidence>
<evidence type="ECO:0000256" key="1">
    <source>
        <dbReference type="SAM" id="Coils"/>
    </source>
</evidence>
<dbReference type="PANTHER" id="PTHR33096:SF1">
    <property type="entry name" value="CXC1-LIKE CYSTEINE CLUSTER ASSOCIATED WITH KDZ TRANSPOSASES DOMAIN-CONTAINING PROTEIN"/>
    <property type="match status" value="1"/>
</dbReference>
<feature type="coiled-coil region" evidence="1">
    <location>
        <begin position="469"/>
        <end position="496"/>
    </location>
</feature>
<dbReference type="Gene3D" id="3.90.25.10">
    <property type="entry name" value="UDP-galactose 4-epimerase, domain 1"/>
    <property type="match status" value="1"/>
</dbReference>
<gene>
    <name evidence="4" type="ORF">PGT21_030551</name>
</gene>
<comment type="caution">
    <text evidence="4">The sequence shown here is derived from an EMBL/GenBank/DDBJ whole genome shotgun (WGS) entry which is preliminary data.</text>
</comment>
<evidence type="ECO:0000259" key="2">
    <source>
        <dbReference type="Pfam" id="PF01370"/>
    </source>
</evidence>
<dbReference type="EMBL" id="VSWC01000015">
    <property type="protein sequence ID" value="KAA1113392.1"/>
    <property type="molecule type" value="Genomic_DNA"/>
</dbReference>
<dbReference type="Gene3D" id="3.40.50.720">
    <property type="entry name" value="NAD(P)-binding Rossmann-like Domain"/>
    <property type="match status" value="1"/>
</dbReference>
<dbReference type="InterPro" id="IPR036291">
    <property type="entry name" value="NAD(P)-bd_dom_sf"/>
</dbReference>
<evidence type="ECO:0000313" key="5">
    <source>
        <dbReference type="Proteomes" id="UP000324748"/>
    </source>
</evidence>
<protein>
    <recommendedName>
        <fullName evidence="6">NAD-dependent epimerase/dehydratase domain-containing protein</fullName>
    </recommendedName>
</protein>
<dbReference type="InterPro" id="IPR040521">
    <property type="entry name" value="KDZ"/>
</dbReference>
<dbReference type="Pfam" id="PF18758">
    <property type="entry name" value="KDZ"/>
    <property type="match status" value="1"/>
</dbReference>
<evidence type="ECO:0000313" key="4">
    <source>
        <dbReference type="EMBL" id="KAA1113392.1"/>
    </source>
</evidence>
<proteinExistence type="predicted"/>
<evidence type="ECO:0008006" key="6">
    <source>
        <dbReference type="Google" id="ProtNLM"/>
    </source>
</evidence>
<name>A0A5B0QJS8_PUCGR</name>
<reference evidence="4 5" key="1">
    <citation type="submission" date="2019-05" db="EMBL/GenBank/DDBJ databases">
        <title>Emergence of the Ug99 lineage of the wheat stem rust pathogen through somatic hybridization.</title>
        <authorList>
            <person name="Li F."/>
            <person name="Upadhyaya N.M."/>
            <person name="Sperschneider J."/>
            <person name="Matny O."/>
            <person name="Nguyen-Phuc H."/>
            <person name="Mago R."/>
            <person name="Raley C."/>
            <person name="Miller M.E."/>
            <person name="Silverstein K.A.T."/>
            <person name="Henningsen E."/>
            <person name="Hirsch C.D."/>
            <person name="Visser B."/>
            <person name="Pretorius Z.A."/>
            <person name="Steffenson B.J."/>
            <person name="Schwessinger B."/>
            <person name="Dodds P.N."/>
            <person name="Figueroa M."/>
        </authorList>
    </citation>
    <scope>NUCLEOTIDE SEQUENCE [LARGE SCALE GENOMIC DNA]</scope>
    <source>
        <strain evidence="4">21-0</strain>
    </source>
</reference>
<dbReference type="InterPro" id="IPR041320">
    <property type="entry name" value="CxC1"/>
</dbReference>
<keyword evidence="1" id="KW-0175">Coiled coil</keyword>
<sequence length="1074" mass="120908">MNKCIKPSSTAPSRSRLLGRRIKKKQSSRLGLGRSGTKQQVVKRAVVVEDWPLILVTGANGYIGSHVVLELLKQGEYGVIAIDSLENSSAESLRRVRELASQEKSLGAHHPPIYHHQTDIRDRRGMLAIFQGYRQRDGRNAIRHVIHFAALKSVEGSRLNPAGYYSTNVLGTAGLLEVMKASGVNSLVFSSSAVVYGSRAGRPGGPGHSSTDLLAESRCPVRAHQPEAERQANYARITNTYGKTKLMCEELIHKLCYEHGQSTNSEENFRAVILRYTNPSGNDPSGRIGDSPTYPENLMPIAAQVLQGTREQISIYGADYPTRDGTGVRDFIHVQDLAKGHLAALSAFQPKGNKFSRGMYPNNCQTYNLGTGKGASVMEVIQALTEASGRPIKTTIAPRRPGDLATVICDPSKAELELGWKAEKGVLEIRQGLARLIPPTPTLLTDMARNAHGRNRHNTTADFLITGTSRRSRTQAAQIRNQARELEEHRAFLEEVSIAQQLGIVDANYAQQFAGPPHEDDEQERSQFEPLIGSYVGEDFENDVEQLPCAAHAAYHRARRYAEGRERMSQRWSELEEQVAAAFLICQKATKNWTSLPGTYTLPPNTCTCDPINVQERSMDLFDIISSSPDVPRTAFSIRLLQFHELLWQTAVVSTSSFVQALSAFLEMRSDTPLYARGGNYRKRNLRVPLSHSIDMFSRIRLIQQKILIEGLQLSQNDQWANQCPRCFGPNQHEVKSHPKEPDIIIALDGNFQQRHYAYASKDNPPESHYPRSFVKPSKITNVADTLTATDASAVGIDPPCADVHKAANDARGETTWEKCDDNGLFASACRHDIPLMFANIYKTGEKLYYPIALVRNLLADFPQHKVGILYDIGCHLERHVRRRGLLSDRLPDLIFGTSVFHAYVHEWSCQVKYNPRLNPWWGLSDGECLERLWAFLSPLISTLRVSTRLHRLTSIQHRADYYTKELNEKAAYWLLQKLEHANEVISSSRQELAELYQRPNNYTPGSNYNSHFLEQQWSDEQAYHLHTSRTSEKQQLELGRLLCLEEELNKAWHSLKQTHVCQFKGNFRHNEIL</sequence>
<dbReference type="Proteomes" id="UP000324748">
    <property type="component" value="Unassembled WGS sequence"/>
</dbReference>
<dbReference type="SUPFAM" id="SSF51735">
    <property type="entry name" value="NAD(P)-binding Rossmann-fold domains"/>
    <property type="match status" value="1"/>
</dbReference>
<dbReference type="PANTHER" id="PTHR33096">
    <property type="entry name" value="CXC2 DOMAIN-CONTAINING PROTEIN"/>
    <property type="match status" value="1"/>
</dbReference>
<dbReference type="Pfam" id="PF01370">
    <property type="entry name" value="Epimerase"/>
    <property type="match status" value="1"/>
</dbReference>
<accession>A0A5B0QJS8</accession>
<keyword evidence="5" id="KW-1185">Reference proteome</keyword>